<dbReference type="InterPro" id="IPR011009">
    <property type="entry name" value="Kinase-like_dom_sf"/>
</dbReference>
<protein>
    <recommendedName>
        <fullName evidence="3">Aminoglycoside phosphotransferase domain-containing protein</fullName>
    </recommendedName>
</protein>
<dbReference type="InterPro" id="IPR052732">
    <property type="entry name" value="Cell-binding_unc_protein"/>
</dbReference>
<dbReference type="EMBL" id="LVYD01000044">
    <property type="protein sequence ID" value="OQP63832.1"/>
    <property type="molecule type" value="Genomic_DNA"/>
</dbReference>
<sequence>MTKEQIDKLISAGEFPEHNGRPELIETHISWVILCDRFVFKIKKPVCYSFLDFSTLEKRKYYCEREIELNKRLTEHIYLDVQPVTEISDLFFIGKKEGEIIDYAVRMRKQDRNLQMDVLLSNNKVIHSDMRNLAKKIADFHKKTTIIYQKDLLDIRNKFNDLGEEKLFLQEHLTVDSSTIINNAIDISDVFMQKNTALLANRLNAGFFRDCHGDLHSRNIFLLPDPQPFDCIEFNDDYRQIDILNEVAFLCMDLDAFERQDLSNLFLKYYNDFFPSVETNKDHQLFVYYKSYRANVRAKVNSLRARSAGNEMARIIYLDEVNKYLGLMDHYIKLLTIE</sequence>
<dbReference type="AlphaFoldDB" id="A0A1V9FZS2"/>
<evidence type="ECO:0008006" key="3">
    <source>
        <dbReference type="Google" id="ProtNLM"/>
    </source>
</evidence>
<dbReference type="Proteomes" id="UP000192796">
    <property type="component" value="Unassembled WGS sequence"/>
</dbReference>
<evidence type="ECO:0000313" key="1">
    <source>
        <dbReference type="EMBL" id="OQP63832.1"/>
    </source>
</evidence>
<dbReference type="OrthoDB" id="9810277at2"/>
<accession>A0A1V9FZS2</accession>
<dbReference type="PANTHER" id="PTHR43883">
    <property type="entry name" value="SLR0207 PROTEIN"/>
    <property type="match status" value="1"/>
</dbReference>
<proteinExistence type="predicted"/>
<evidence type="ECO:0000313" key="2">
    <source>
        <dbReference type="Proteomes" id="UP000192796"/>
    </source>
</evidence>
<name>A0A1V9FZS2_9BACT</name>
<dbReference type="RefSeq" id="WP_081147495.1">
    <property type="nucleotide sequence ID" value="NZ_LVYD01000044.1"/>
</dbReference>
<gene>
    <name evidence="1" type="ORF">A3860_23115</name>
</gene>
<comment type="caution">
    <text evidence="1">The sequence shown here is derived from an EMBL/GenBank/DDBJ whole genome shotgun (WGS) entry which is preliminary data.</text>
</comment>
<organism evidence="1 2">
    <name type="scientific">Niastella vici</name>
    <dbReference type="NCBI Taxonomy" id="1703345"/>
    <lineage>
        <taxon>Bacteria</taxon>
        <taxon>Pseudomonadati</taxon>
        <taxon>Bacteroidota</taxon>
        <taxon>Chitinophagia</taxon>
        <taxon>Chitinophagales</taxon>
        <taxon>Chitinophagaceae</taxon>
        <taxon>Niastella</taxon>
    </lineage>
</organism>
<reference evidence="1 2" key="1">
    <citation type="submission" date="2016-03" db="EMBL/GenBank/DDBJ databases">
        <title>Niastella vici sp. nov., isolated from farmland soil.</title>
        <authorList>
            <person name="Chen L."/>
            <person name="Wang D."/>
            <person name="Yang S."/>
            <person name="Wang G."/>
        </authorList>
    </citation>
    <scope>NUCLEOTIDE SEQUENCE [LARGE SCALE GENOMIC DNA]</scope>
    <source>
        <strain evidence="1 2">DJ57</strain>
    </source>
</reference>
<dbReference type="PANTHER" id="PTHR43883:SF1">
    <property type="entry name" value="GLUCONOKINASE"/>
    <property type="match status" value="1"/>
</dbReference>
<dbReference type="STRING" id="1703345.A3860_23115"/>
<dbReference type="SUPFAM" id="SSF56112">
    <property type="entry name" value="Protein kinase-like (PK-like)"/>
    <property type="match status" value="1"/>
</dbReference>
<keyword evidence="2" id="KW-1185">Reference proteome</keyword>